<dbReference type="InterPro" id="IPR037850">
    <property type="entry name" value="RBBP5/Swd1"/>
</dbReference>
<evidence type="ECO:0000313" key="8">
    <source>
        <dbReference type="EMBL" id="KNZ60825.1"/>
    </source>
</evidence>
<dbReference type="InterPro" id="IPR019775">
    <property type="entry name" value="WD40_repeat_CS"/>
</dbReference>
<dbReference type="OrthoDB" id="196858at2759"/>
<dbReference type="Pfam" id="PF00400">
    <property type="entry name" value="WD40"/>
    <property type="match status" value="1"/>
</dbReference>
<dbReference type="PANTHER" id="PTHR44040">
    <property type="entry name" value="RETINOBLASTOMA-BINDING PROTEIN 5"/>
    <property type="match status" value="1"/>
</dbReference>
<feature type="domain" description="CTD kinase subunit gamma Ctk3 C-terminal" evidence="7">
    <location>
        <begin position="673"/>
        <end position="707"/>
    </location>
</feature>
<name>A0A0L6VL20_9BASI</name>
<comment type="caution">
    <text evidence="8">The sequence shown here is derived from an EMBL/GenBank/DDBJ whole genome shotgun (WGS) entry which is preliminary data.</text>
</comment>
<dbReference type="PROSITE" id="PS50294">
    <property type="entry name" value="WD_REPEATS_REGION"/>
    <property type="match status" value="1"/>
</dbReference>
<gene>
    <name evidence="8" type="ORF">VP01_1495g2</name>
</gene>
<dbReference type="InterPro" id="IPR036322">
    <property type="entry name" value="WD40_repeat_dom_sf"/>
</dbReference>
<keyword evidence="4" id="KW-0539">Nucleus</keyword>
<dbReference type="Gene3D" id="2.130.10.10">
    <property type="entry name" value="YVTN repeat-like/Quinoprotein amine dehydrogenase"/>
    <property type="match status" value="1"/>
</dbReference>
<feature type="repeat" description="WD" evidence="5">
    <location>
        <begin position="72"/>
        <end position="113"/>
    </location>
</feature>
<keyword evidence="3" id="KW-0677">Repeat</keyword>
<dbReference type="InterPro" id="IPR024637">
    <property type="entry name" value="Ctk3_C"/>
</dbReference>
<evidence type="ECO:0000256" key="3">
    <source>
        <dbReference type="ARBA" id="ARBA00022737"/>
    </source>
</evidence>
<organism evidence="8 9">
    <name type="scientific">Puccinia sorghi</name>
    <dbReference type="NCBI Taxonomy" id="27349"/>
    <lineage>
        <taxon>Eukaryota</taxon>
        <taxon>Fungi</taxon>
        <taxon>Dikarya</taxon>
        <taxon>Basidiomycota</taxon>
        <taxon>Pucciniomycotina</taxon>
        <taxon>Pucciniomycetes</taxon>
        <taxon>Pucciniales</taxon>
        <taxon>Pucciniaceae</taxon>
        <taxon>Puccinia</taxon>
    </lineage>
</organism>
<dbReference type="AlphaFoldDB" id="A0A0L6VL20"/>
<dbReference type="PROSITE" id="PS50082">
    <property type="entry name" value="WD_REPEATS_2"/>
    <property type="match status" value="1"/>
</dbReference>
<feature type="region of interest" description="Disordered" evidence="6">
    <location>
        <begin position="445"/>
        <end position="475"/>
    </location>
</feature>
<accession>A0A0L6VL20</accession>
<feature type="compositionally biased region" description="Low complexity" evidence="6">
    <location>
        <begin position="453"/>
        <end position="469"/>
    </location>
</feature>
<dbReference type="InterPro" id="IPR015943">
    <property type="entry name" value="WD40/YVTN_repeat-like_dom_sf"/>
</dbReference>
<keyword evidence="9" id="KW-1185">Reference proteome</keyword>
<dbReference type="GO" id="GO:0048188">
    <property type="term" value="C:Set1C/COMPASS complex"/>
    <property type="evidence" value="ECO:0007669"/>
    <property type="project" value="InterPro"/>
</dbReference>
<evidence type="ECO:0000313" key="9">
    <source>
        <dbReference type="Proteomes" id="UP000037035"/>
    </source>
</evidence>
<comment type="subcellular location">
    <subcellularLocation>
        <location evidence="1">Nucleus</location>
    </subcellularLocation>
</comment>
<keyword evidence="2 5" id="KW-0853">WD repeat</keyword>
<proteinExistence type="predicted"/>
<evidence type="ECO:0000256" key="1">
    <source>
        <dbReference type="ARBA" id="ARBA00004123"/>
    </source>
</evidence>
<dbReference type="InterPro" id="IPR001680">
    <property type="entry name" value="WD40_rpt"/>
</dbReference>
<sequence>MNRELQGTFVVGKENPFAQDIPETVESTIDALAVVSKFNPSGMFGGQYLAIGRLDGCVTIMDFETKRTIKFLMGHVKPISALDWSHCSSFLLSASRDWNLIVWDLRNPDRRITVRFDAPVTSAQFHPINRKMMVATLQSQEEAIFVDLRSQGGRWELDSRSTDEPQLSQNGDQPDVSSESPEKDHVVSAAKRASRRKRQAATVARFNPSGDLIYVGTSQGMLHIFDCRTKVVLHSEQISKNNTIKSMEFDREGGAIVVNSNDRIIRVYALKVRVGQPTPSMVLEHKFQDTIVRTPWQGCGFSADYVVAGAGHKDSHQIFIWDRSSGILTKILEGPKDPLEAFDWHPTRPIVASVSILGLIHIWVTGVTENWSAYAPGFDELDENVEYREREDEFDYVENYQEDESDVERRRKDEQEGRIEVRKREEEGVYSGWKEVFSRRRKELSRRMIRGKTSSSRSTMRSSSTTPTGTSPPLPAECMQFTIDGRIPSATATGQHPQETQLVAELDPVDGQVPAQAQGQAWRGSVGLSGGGGGKGDDVLFRETGRVLMLSNVIGQLECPNQYPKPRLSDQPCLAAPQLTNGGFNYGYLIKKDMMKVLELVVPTSFNKKGLLNLMSTAQVVKNWRAQLSIIDQFLDLQLLDQIDHFLSLRKQTLGKADVSHVGEEDTELVDFSKKEIMDRIDDDRERVEYIHHKRLRERMWVLPIPSTSGLMPKVGTVMHPAATYVQHRSATLLHTSLNPGSLLTTNITTITTDEPNNPHRLPPVGPIAPLIQFDRTISLECDQLLLANAEDTLALGLDPSDWIAIKRENRRCFATLNPFHQVRDLIS</sequence>
<dbReference type="STRING" id="27349.A0A0L6VL20"/>
<protein>
    <recommendedName>
        <fullName evidence="7">CTD kinase subunit gamma Ctk3 C-terminal domain-containing protein</fullName>
    </recommendedName>
</protein>
<dbReference type="Pfam" id="PF12350">
    <property type="entry name" value="CTK3_C"/>
    <property type="match status" value="1"/>
</dbReference>
<reference evidence="8 9" key="1">
    <citation type="submission" date="2015-08" db="EMBL/GenBank/DDBJ databases">
        <title>Next Generation Sequencing and Analysis of the Genome of Puccinia sorghi L Schw, the Causal Agent of Maize Common Rust.</title>
        <authorList>
            <person name="Rochi L."/>
            <person name="Burguener G."/>
            <person name="Darino M."/>
            <person name="Turjanski A."/>
            <person name="Kreff E."/>
            <person name="Dieguez M.J."/>
            <person name="Sacco F."/>
        </authorList>
    </citation>
    <scope>NUCLEOTIDE SEQUENCE [LARGE SCALE GENOMIC DNA]</scope>
    <source>
        <strain evidence="8 9">RO10H11247</strain>
    </source>
</reference>
<evidence type="ECO:0000256" key="6">
    <source>
        <dbReference type="SAM" id="MobiDB-lite"/>
    </source>
</evidence>
<dbReference type="PANTHER" id="PTHR44040:SF1">
    <property type="entry name" value="RETINOBLASTOMA-BINDING PROTEIN 5"/>
    <property type="match status" value="1"/>
</dbReference>
<feature type="region of interest" description="Disordered" evidence="6">
    <location>
        <begin position="157"/>
        <end position="199"/>
    </location>
</feature>
<dbReference type="PROSITE" id="PS00678">
    <property type="entry name" value="WD_REPEATS_1"/>
    <property type="match status" value="1"/>
</dbReference>
<evidence type="ECO:0000256" key="5">
    <source>
        <dbReference type="PROSITE-ProRule" id="PRU00221"/>
    </source>
</evidence>
<evidence type="ECO:0000256" key="4">
    <source>
        <dbReference type="ARBA" id="ARBA00023242"/>
    </source>
</evidence>
<dbReference type="SMART" id="SM00320">
    <property type="entry name" value="WD40"/>
    <property type="match status" value="4"/>
</dbReference>
<evidence type="ECO:0000256" key="2">
    <source>
        <dbReference type="ARBA" id="ARBA00022574"/>
    </source>
</evidence>
<feature type="compositionally biased region" description="Polar residues" evidence="6">
    <location>
        <begin position="164"/>
        <end position="179"/>
    </location>
</feature>
<dbReference type="SUPFAM" id="SSF50978">
    <property type="entry name" value="WD40 repeat-like"/>
    <property type="match status" value="1"/>
</dbReference>
<evidence type="ECO:0000259" key="7">
    <source>
        <dbReference type="Pfam" id="PF12350"/>
    </source>
</evidence>
<dbReference type="EMBL" id="LAVV01005508">
    <property type="protein sequence ID" value="KNZ60825.1"/>
    <property type="molecule type" value="Genomic_DNA"/>
</dbReference>
<dbReference type="VEuPathDB" id="FungiDB:VP01_1495g2"/>
<dbReference type="Proteomes" id="UP000037035">
    <property type="component" value="Unassembled WGS sequence"/>
</dbReference>